<keyword evidence="3" id="KW-1185">Reference proteome</keyword>
<accession>A0A1M4ZT04</accession>
<dbReference type="STRING" id="1122155.SAMN02745158_02907"/>
<evidence type="ECO:0000313" key="2">
    <source>
        <dbReference type="EMBL" id="SHF21179.1"/>
    </source>
</evidence>
<dbReference type="InterPro" id="IPR024264">
    <property type="entry name" value="DUF3786"/>
</dbReference>
<organism evidence="2 3">
    <name type="scientific">Lactonifactor longoviformis DSM 17459</name>
    <dbReference type="NCBI Taxonomy" id="1122155"/>
    <lineage>
        <taxon>Bacteria</taxon>
        <taxon>Bacillati</taxon>
        <taxon>Bacillota</taxon>
        <taxon>Clostridia</taxon>
        <taxon>Eubacteriales</taxon>
        <taxon>Clostridiaceae</taxon>
        <taxon>Lactonifactor</taxon>
    </lineage>
</organism>
<protein>
    <recommendedName>
        <fullName evidence="1">DUF3786 domain-containing protein</fullName>
    </recommendedName>
</protein>
<dbReference type="OrthoDB" id="159408at2"/>
<dbReference type="AlphaFoldDB" id="A0A1M4ZT04"/>
<evidence type="ECO:0000313" key="3">
    <source>
        <dbReference type="Proteomes" id="UP000184245"/>
    </source>
</evidence>
<feature type="domain" description="DUF3786" evidence="1">
    <location>
        <begin position="26"/>
        <end position="204"/>
    </location>
</feature>
<dbReference type="EMBL" id="FQVI01000016">
    <property type="protein sequence ID" value="SHF21179.1"/>
    <property type="molecule type" value="Genomic_DNA"/>
</dbReference>
<dbReference type="Proteomes" id="UP000184245">
    <property type="component" value="Unassembled WGS sequence"/>
</dbReference>
<dbReference type="RefSeq" id="WP_072853023.1">
    <property type="nucleotide sequence ID" value="NZ_FQVI01000016.1"/>
</dbReference>
<dbReference type="Pfam" id="PF12654">
    <property type="entry name" value="DUF3786"/>
    <property type="match status" value="1"/>
</dbReference>
<evidence type="ECO:0000259" key="1">
    <source>
        <dbReference type="Pfam" id="PF12654"/>
    </source>
</evidence>
<proteinExistence type="predicted"/>
<reference evidence="2 3" key="1">
    <citation type="submission" date="2016-11" db="EMBL/GenBank/DDBJ databases">
        <authorList>
            <person name="Jaros S."/>
            <person name="Januszkiewicz K."/>
            <person name="Wedrychowicz H."/>
        </authorList>
    </citation>
    <scope>NUCLEOTIDE SEQUENCE [LARGE SCALE GENOMIC DNA]</scope>
    <source>
        <strain evidence="2 3">DSM 17459</strain>
    </source>
</reference>
<sequence>MNFDYAKDSKEQRPFEYYFKKYQGMDPAEISERTGIPYDEENRYFILRLMGSTYEISYPEYEIRHREDAVGSYPLETAMNAKILALRYLVEGNRAPSAGEYLTYREVPWGEFYFRNFQGRCLARLAFGYGTKITRFQEIMEHLGANKLDLGDASYEFEFMNDLFVRFILWEGDEEFPPSSQILFSDNFPIAFSAEDMAVVGDISIGLLKTLEKQL</sequence>
<name>A0A1M4ZT04_9CLOT</name>
<gene>
    <name evidence="2" type="ORF">SAMN02745158_02907</name>
</gene>